<evidence type="ECO:0000256" key="7">
    <source>
        <dbReference type="ARBA" id="ARBA00023157"/>
    </source>
</evidence>
<dbReference type="Pfam" id="PF08205">
    <property type="entry name" value="C2-set_2"/>
    <property type="match status" value="1"/>
</dbReference>
<dbReference type="GO" id="GO:0007155">
    <property type="term" value="P:cell adhesion"/>
    <property type="evidence" value="ECO:0007669"/>
    <property type="project" value="UniProtKB-KW"/>
</dbReference>
<dbReference type="SUPFAM" id="SSF48726">
    <property type="entry name" value="Immunoglobulin"/>
    <property type="match status" value="3"/>
</dbReference>
<dbReference type="GeneTree" id="ENSGT01150000286907"/>
<comment type="subcellular location">
    <subcellularLocation>
        <location evidence="1">Membrane</location>
        <topology evidence="1">Single-pass type I membrane protein</topology>
    </subcellularLocation>
</comment>
<dbReference type="Ensembl" id="ENSCPBT00000032401.1">
    <property type="protein sequence ID" value="ENSCPBP00000027537.1"/>
    <property type="gene ID" value="ENSCPBG00000019467.1"/>
</dbReference>
<evidence type="ECO:0000256" key="1">
    <source>
        <dbReference type="ARBA" id="ARBA00004479"/>
    </source>
</evidence>
<dbReference type="InterPro" id="IPR003598">
    <property type="entry name" value="Ig_sub2"/>
</dbReference>
<organism evidence="11 12">
    <name type="scientific">Chrysemys picta bellii</name>
    <name type="common">Western painted turtle</name>
    <name type="synonym">Emys bellii</name>
    <dbReference type="NCBI Taxonomy" id="8478"/>
    <lineage>
        <taxon>Eukaryota</taxon>
        <taxon>Metazoa</taxon>
        <taxon>Chordata</taxon>
        <taxon>Craniata</taxon>
        <taxon>Vertebrata</taxon>
        <taxon>Euteleostomi</taxon>
        <taxon>Archelosauria</taxon>
        <taxon>Testudinata</taxon>
        <taxon>Testudines</taxon>
        <taxon>Cryptodira</taxon>
        <taxon>Durocryptodira</taxon>
        <taxon>Testudinoidea</taxon>
        <taxon>Emydidae</taxon>
        <taxon>Chrysemys</taxon>
    </lineage>
</organism>
<dbReference type="GO" id="GO:0030246">
    <property type="term" value="F:carbohydrate binding"/>
    <property type="evidence" value="ECO:0007669"/>
    <property type="project" value="UniProtKB-KW"/>
</dbReference>
<keyword evidence="12" id="KW-1185">Reference proteome</keyword>
<dbReference type="AlphaFoldDB" id="A0A8C3I2U9"/>
<dbReference type="Pfam" id="PF07686">
    <property type="entry name" value="V-set"/>
    <property type="match status" value="1"/>
</dbReference>
<keyword evidence="6" id="KW-0472">Membrane</keyword>
<dbReference type="Proteomes" id="UP000694380">
    <property type="component" value="Unplaced"/>
</dbReference>
<dbReference type="Pfam" id="PF07679">
    <property type="entry name" value="I-set"/>
    <property type="match status" value="1"/>
</dbReference>
<dbReference type="InterPro" id="IPR013783">
    <property type="entry name" value="Ig-like_fold"/>
</dbReference>
<dbReference type="InterPro" id="IPR007110">
    <property type="entry name" value="Ig-like_dom"/>
</dbReference>
<evidence type="ECO:0000256" key="9">
    <source>
        <dbReference type="SAM" id="MobiDB-lite"/>
    </source>
</evidence>
<evidence type="ECO:0000313" key="11">
    <source>
        <dbReference type="Ensembl" id="ENSCPBP00000027537.1"/>
    </source>
</evidence>
<keyword evidence="2" id="KW-0812">Transmembrane</keyword>
<dbReference type="InterPro" id="IPR003599">
    <property type="entry name" value="Ig_sub"/>
</dbReference>
<evidence type="ECO:0000256" key="6">
    <source>
        <dbReference type="ARBA" id="ARBA00023136"/>
    </source>
</evidence>
<comment type="similarity">
    <text evidence="8">Belongs to the immunoglobulin superfamily. SIGLEC (sialic acid binding Ig-like lectin) family.</text>
</comment>
<evidence type="ECO:0000256" key="2">
    <source>
        <dbReference type="ARBA" id="ARBA00022692"/>
    </source>
</evidence>
<dbReference type="InterPro" id="IPR051036">
    <property type="entry name" value="SIGLEC"/>
</dbReference>
<dbReference type="GO" id="GO:0005886">
    <property type="term" value="C:plasma membrane"/>
    <property type="evidence" value="ECO:0007669"/>
    <property type="project" value="TreeGrafter"/>
</dbReference>
<evidence type="ECO:0000256" key="4">
    <source>
        <dbReference type="ARBA" id="ARBA00022889"/>
    </source>
</evidence>
<feature type="domain" description="Ig-like" evidence="10">
    <location>
        <begin position="279"/>
        <end position="363"/>
    </location>
</feature>
<dbReference type="PANTHER" id="PTHR12035">
    <property type="entry name" value="SIALIC ACID BINDING IMMUNOGLOBULIN-LIKE LECTIN"/>
    <property type="match status" value="1"/>
</dbReference>
<dbReference type="SMART" id="SM00408">
    <property type="entry name" value="IGc2"/>
    <property type="match status" value="1"/>
</dbReference>
<evidence type="ECO:0000259" key="10">
    <source>
        <dbReference type="PROSITE" id="PS50835"/>
    </source>
</evidence>
<keyword evidence="5" id="KW-1133">Transmembrane helix</keyword>
<keyword evidence="3" id="KW-0430">Lectin</keyword>
<reference evidence="11" key="2">
    <citation type="submission" date="2025-09" db="UniProtKB">
        <authorList>
            <consortium name="Ensembl"/>
        </authorList>
    </citation>
    <scope>IDENTIFICATION</scope>
</reference>
<feature type="region of interest" description="Disordered" evidence="9">
    <location>
        <begin position="402"/>
        <end position="421"/>
    </location>
</feature>
<dbReference type="InterPro" id="IPR036179">
    <property type="entry name" value="Ig-like_dom_sf"/>
</dbReference>
<feature type="domain" description="Ig-like" evidence="10">
    <location>
        <begin position="170"/>
        <end position="267"/>
    </location>
</feature>
<dbReference type="GO" id="GO:0033691">
    <property type="term" value="F:sialic acid binding"/>
    <property type="evidence" value="ECO:0007669"/>
    <property type="project" value="TreeGrafter"/>
</dbReference>
<dbReference type="InterPro" id="IPR013106">
    <property type="entry name" value="Ig_V-set"/>
</dbReference>
<dbReference type="InterPro" id="IPR013098">
    <property type="entry name" value="Ig_I-set"/>
</dbReference>
<keyword evidence="7" id="KW-1015">Disulfide bond</keyword>
<dbReference type="SMART" id="SM00409">
    <property type="entry name" value="IG"/>
    <property type="match status" value="3"/>
</dbReference>
<accession>A0A8C3I2U9</accession>
<evidence type="ECO:0000313" key="12">
    <source>
        <dbReference type="Proteomes" id="UP000694380"/>
    </source>
</evidence>
<protein>
    <recommendedName>
        <fullName evidence="10">Ig-like domain-containing protein</fullName>
    </recommendedName>
</protein>
<dbReference type="PROSITE" id="PS50835">
    <property type="entry name" value="IG_LIKE"/>
    <property type="match status" value="2"/>
</dbReference>
<evidence type="ECO:0000256" key="5">
    <source>
        <dbReference type="ARBA" id="ARBA00022989"/>
    </source>
</evidence>
<dbReference type="Gene3D" id="2.60.40.10">
    <property type="entry name" value="Immunoglobulins"/>
    <property type="match status" value="3"/>
</dbReference>
<evidence type="ECO:0000256" key="8">
    <source>
        <dbReference type="ARBA" id="ARBA00038361"/>
    </source>
</evidence>
<keyword evidence="4" id="KW-0130">Cell adhesion</keyword>
<dbReference type="InterPro" id="IPR013162">
    <property type="entry name" value="CD80_C2-set"/>
</dbReference>
<reference evidence="11" key="1">
    <citation type="submission" date="2025-08" db="UniProtKB">
        <authorList>
            <consortium name="Ensembl"/>
        </authorList>
    </citation>
    <scope>IDENTIFICATION</scope>
</reference>
<sequence>MGRALLPQHDAGERELPPQCPLWRAGGPATLRVLILTLLWRGSLSQKPGFTLAVPQSVSVQEGLCVLVPCNFTYPASYDTDNPSAQLYENWYKEPATVGQDPPVACSLTTVKVSQETQGRFRLTGDPVHGDCSLQISDARRTDAGRYFLNIEKGINSLSSPRISGLTEKPEIQISPTRGMPGTLMAGEPVTVTCKAPGHCSGSPPQVTWMGPFNDTAQNVSAQLANGTWVHSSALRFTPTLGDNGKELVCNITYYPPQGPSTSRTIQLHVSCEWLNLVPDVWGAEGDIVSLETQEGDSLTLSCEAGSRPETTLSWAKGNESLSTGQGGAGHLELLNLSRGDAGEYRCWAKNSYGSASRALRVHVQCKALGGAMLQAVWQRCRASLPPGALVVQGWVRGASGPGGGTLGSSGARPRAEGAGPGASLRELAVHLSPMARLPEGRARGSFRAVGSMVGGLGPVPSVSSPWGGTMRRWAVERRWVRDQSVQRRPAAMEMYRDCAPTPELTTSPRSLRGACIATRAVQPL</sequence>
<proteinExistence type="inferred from homology"/>
<name>A0A8C3I2U9_CHRPI</name>
<dbReference type="PANTHER" id="PTHR12035:SF125">
    <property type="entry name" value="SIALIC ACID-BINDING IG-LIKE LECTIN 5"/>
    <property type="match status" value="1"/>
</dbReference>
<evidence type="ECO:0000256" key="3">
    <source>
        <dbReference type="ARBA" id="ARBA00022734"/>
    </source>
</evidence>